<dbReference type="InterPro" id="IPR038973">
    <property type="entry name" value="MutL/Mlh/Pms-like"/>
</dbReference>
<name>A0ABN7SCK8_OIKDI</name>
<dbReference type="Proteomes" id="UP001158576">
    <property type="component" value="Chromosome XSR"/>
</dbReference>
<dbReference type="Gene3D" id="3.30.1540.20">
    <property type="entry name" value="MutL, C-terminal domain, dimerisation subdomain"/>
    <property type="match status" value="1"/>
</dbReference>
<evidence type="ECO:0000259" key="4">
    <source>
        <dbReference type="SMART" id="SM00853"/>
    </source>
</evidence>
<dbReference type="Gene3D" id="3.30.1370.100">
    <property type="entry name" value="MutL, C-terminal domain, regulatory subdomain"/>
    <property type="match status" value="1"/>
</dbReference>
<feature type="domain" description="MutL C-terminal dimerisation" evidence="4">
    <location>
        <begin position="686"/>
        <end position="824"/>
    </location>
</feature>
<dbReference type="InterPro" id="IPR042121">
    <property type="entry name" value="MutL_C_regsub"/>
</dbReference>
<accession>A0ABN7SCK8</accession>
<feature type="compositionally biased region" description="Basic and acidic residues" evidence="3">
    <location>
        <begin position="437"/>
        <end position="451"/>
    </location>
</feature>
<evidence type="ECO:0000256" key="2">
    <source>
        <dbReference type="ARBA" id="ARBA00022763"/>
    </source>
</evidence>
<evidence type="ECO:0000256" key="1">
    <source>
        <dbReference type="ARBA" id="ARBA00006082"/>
    </source>
</evidence>
<dbReference type="CDD" id="cd03484">
    <property type="entry name" value="MutL_Trans_hPMS_2_like"/>
    <property type="match status" value="1"/>
</dbReference>
<dbReference type="Pfam" id="PF08676">
    <property type="entry name" value="MutL_C"/>
    <property type="match status" value="1"/>
</dbReference>
<dbReference type="PROSITE" id="PS00058">
    <property type="entry name" value="DNA_MISMATCH_REPAIR_1"/>
    <property type="match status" value="1"/>
</dbReference>
<feature type="region of interest" description="Disordered" evidence="3">
    <location>
        <begin position="428"/>
        <end position="451"/>
    </location>
</feature>
<dbReference type="Gene3D" id="3.30.565.10">
    <property type="entry name" value="Histidine kinase-like ATPase, C-terminal domain"/>
    <property type="match status" value="1"/>
</dbReference>
<dbReference type="SUPFAM" id="SSF118116">
    <property type="entry name" value="DNA mismatch repair protein MutL"/>
    <property type="match status" value="1"/>
</dbReference>
<evidence type="ECO:0000256" key="3">
    <source>
        <dbReference type="SAM" id="MobiDB-lite"/>
    </source>
</evidence>
<evidence type="ECO:0000313" key="6">
    <source>
        <dbReference type="EMBL" id="CAG5094666.1"/>
    </source>
</evidence>
<dbReference type="SMART" id="SM01340">
    <property type="entry name" value="DNA_mis_repair"/>
    <property type="match status" value="1"/>
</dbReference>
<dbReference type="InterPro" id="IPR042120">
    <property type="entry name" value="MutL_C_dimsub"/>
</dbReference>
<dbReference type="InterPro" id="IPR020568">
    <property type="entry name" value="Ribosomal_Su5_D2-typ_SF"/>
</dbReference>
<proteinExistence type="inferred from homology"/>
<comment type="similarity">
    <text evidence="1">Belongs to the DNA mismatch repair MutL/HexB family.</text>
</comment>
<keyword evidence="2" id="KW-0227">DNA damage</keyword>
<keyword evidence="7" id="KW-1185">Reference proteome</keyword>
<dbReference type="SUPFAM" id="SSF55874">
    <property type="entry name" value="ATPase domain of HSP90 chaperone/DNA topoisomerase II/histidine kinase"/>
    <property type="match status" value="1"/>
</dbReference>
<dbReference type="NCBIfam" id="TIGR00585">
    <property type="entry name" value="mutl"/>
    <property type="match status" value="1"/>
</dbReference>
<dbReference type="Gene3D" id="3.30.230.10">
    <property type="match status" value="1"/>
</dbReference>
<dbReference type="InterPro" id="IPR014721">
    <property type="entry name" value="Ribsml_uS5_D2-typ_fold_subgr"/>
</dbReference>
<feature type="domain" description="DNA mismatch repair protein S5" evidence="5">
    <location>
        <begin position="216"/>
        <end position="362"/>
    </location>
</feature>
<dbReference type="CDD" id="cd16926">
    <property type="entry name" value="HATPase_MutL-MLH-PMS-like"/>
    <property type="match status" value="1"/>
</dbReference>
<dbReference type="PANTHER" id="PTHR10073">
    <property type="entry name" value="DNA MISMATCH REPAIR PROTEIN MLH, PMS, MUTL"/>
    <property type="match status" value="1"/>
</dbReference>
<dbReference type="InterPro" id="IPR014790">
    <property type="entry name" value="MutL_C"/>
</dbReference>
<organism evidence="6 7">
    <name type="scientific">Oikopleura dioica</name>
    <name type="common">Tunicate</name>
    <dbReference type="NCBI Taxonomy" id="34765"/>
    <lineage>
        <taxon>Eukaryota</taxon>
        <taxon>Metazoa</taxon>
        <taxon>Chordata</taxon>
        <taxon>Tunicata</taxon>
        <taxon>Appendicularia</taxon>
        <taxon>Copelata</taxon>
        <taxon>Oikopleuridae</taxon>
        <taxon>Oikopleura</taxon>
    </lineage>
</organism>
<dbReference type="InterPro" id="IPR036890">
    <property type="entry name" value="HATPase_C_sf"/>
</dbReference>
<dbReference type="InterPro" id="IPR037198">
    <property type="entry name" value="MutL_C_sf"/>
</dbReference>
<evidence type="ECO:0000259" key="5">
    <source>
        <dbReference type="SMART" id="SM01340"/>
    </source>
</evidence>
<dbReference type="SMART" id="SM00853">
    <property type="entry name" value="MutL_C"/>
    <property type="match status" value="1"/>
</dbReference>
<dbReference type="Pfam" id="PF01119">
    <property type="entry name" value="DNA_mis_repair"/>
    <property type="match status" value="1"/>
</dbReference>
<gene>
    <name evidence="6" type="ORF">OKIOD_LOCUS5316</name>
</gene>
<dbReference type="SUPFAM" id="SSF54211">
    <property type="entry name" value="Ribosomal protein S5 domain 2-like"/>
    <property type="match status" value="1"/>
</dbReference>
<dbReference type="InterPro" id="IPR013507">
    <property type="entry name" value="DNA_mismatch_S5_2-like"/>
</dbReference>
<dbReference type="InterPro" id="IPR002099">
    <property type="entry name" value="MutL/Mlh/PMS"/>
</dbReference>
<dbReference type="EMBL" id="OU015569">
    <property type="protein sequence ID" value="CAG5094666.1"/>
    <property type="molecule type" value="Genomic_DNA"/>
</dbReference>
<evidence type="ECO:0000313" key="7">
    <source>
        <dbReference type="Proteomes" id="UP001158576"/>
    </source>
</evidence>
<dbReference type="InterPro" id="IPR014762">
    <property type="entry name" value="DNA_mismatch_repair_CS"/>
</dbReference>
<sequence>MKRGISELDEKTVHSLSTNQVVVSLSVAVKELVENALDAGADKITVTLVDNGVELIEVKDNGSGIAAENYDKIAMRHATSKLKEFDDLEAIGTFGFRGEALAALGAISTLKVFTKTAADQIGAALEFDQYGSIISQEIKAQSSNGTTIRVENLFHRIPVRRSVFKQNAKREAQRALATMMSYALIANARIVVTTKNGRSMKTEIQTRAGEGMKGKISTVLGGEIAKGLVEIEDDFNAGRDEIESFWNLHSPTEEVIEGHLEKARIFKFTGFISKTDSGGRTSPDRQFFFVNGRPIDAPFLSRIMNQEWRKTTSRKYPVVVLNIEVDQSAVDINLAPDKRTVLLQNQKHCQFRFRMLLQNIWGSTERDVVSMTQLSMDQFSTSFSTQSTRETSSLAENSVDFTQSDATLSQDPESDCTQRPSKMAKLDFTAPIPPFTGKERNSEDVSMSPEHKQRNIIEFYTPLPTANNEPKEEESTIIEFVRPKTPEPLTSTRTETDSFIIDDVVEPKKKPLPPEAILARQFIDFEASEGNPEKDPSSEELDNSVDLFEEKPQTEDNVEALADSLKRIGESLNSSDKSESEGKRVESIDLIPTNKLPQAVKEGIEEIKKMKIIYDDDSEPRREHKQRGPRIKISLESIKAAKEKEERRKMEIFQGRSFYAKLSDQRNAEEELTKKFSKEDFTKMEVVGQFNRGFIIGQLREDLFLIDQHACDEKFNFERLMSKKIESQPLVIGKRMTLNPGEDQILQEKVALFKKYGFNFDFSDPDCVRMTAVPRVGRSTLGEEDVHEMLFLINEGDFNPKPSKIRRINAMAACRSSVMIGEALKRYQMQRMLKNMSTMDQPWNCPHGRPTMRHLVNTARLHFKKK</sequence>
<protein>
    <submittedName>
        <fullName evidence="6">Oidioi.mRNA.OKI2018_I69.XSR.g13758.t1.cds</fullName>
    </submittedName>
</protein>
<dbReference type="Pfam" id="PF13589">
    <property type="entry name" value="HATPase_c_3"/>
    <property type="match status" value="1"/>
</dbReference>
<reference evidence="6 7" key="1">
    <citation type="submission" date="2021-04" db="EMBL/GenBank/DDBJ databases">
        <authorList>
            <person name="Bliznina A."/>
        </authorList>
    </citation>
    <scope>NUCLEOTIDE SEQUENCE [LARGE SCALE GENOMIC DNA]</scope>
</reference>
<dbReference type="PANTHER" id="PTHR10073:SF52">
    <property type="entry name" value="MISMATCH REPAIR ENDONUCLEASE PMS2"/>
    <property type="match status" value="1"/>
</dbReference>